<dbReference type="Pfam" id="PF13353">
    <property type="entry name" value="Fer4_12"/>
    <property type="match status" value="1"/>
</dbReference>
<dbReference type="InterPro" id="IPR001989">
    <property type="entry name" value="Radical_activat_CS"/>
</dbReference>
<dbReference type="PANTHER" id="PTHR30352">
    <property type="entry name" value="PYRUVATE FORMATE-LYASE-ACTIVATING ENZYME"/>
    <property type="match status" value="1"/>
</dbReference>
<evidence type="ECO:0000313" key="13">
    <source>
        <dbReference type="Proteomes" id="UP000016638"/>
    </source>
</evidence>
<evidence type="ECO:0000313" key="12">
    <source>
        <dbReference type="EMBL" id="ERL07483.1"/>
    </source>
</evidence>
<gene>
    <name evidence="12" type="ORF">HMPREF1316_2293</name>
</gene>
<dbReference type="NCBIfam" id="TIGR02494">
    <property type="entry name" value="PFLE_PFLC"/>
    <property type="match status" value="1"/>
</dbReference>
<protein>
    <submittedName>
        <fullName evidence="12">Putative [benzylsuccinate synthase]-activating enzyme</fullName>
    </submittedName>
</protein>
<evidence type="ECO:0000259" key="11">
    <source>
        <dbReference type="PROSITE" id="PS51918"/>
    </source>
</evidence>
<evidence type="ECO:0000256" key="2">
    <source>
        <dbReference type="ARBA" id="ARBA00009777"/>
    </source>
</evidence>
<evidence type="ECO:0000256" key="4">
    <source>
        <dbReference type="ARBA" id="ARBA00022691"/>
    </source>
</evidence>
<dbReference type="GO" id="GO:0016491">
    <property type="term" value="F:oxidoreductase activity"/>
    <property type="evidence" value="ECO:0007669"/>
    <property type="project" value="UniProtKB-KW"/>
</dbReference>
<keyword evidence="7" id="KW-0408">Iron</keyword>
<dbReference type="SFLD" id="SFLDG01066">
    <property type="entry name" value="organic_radical-activating_enz"/>
    <property type="match status" value="1"/>
</dbReference>
<keyword evidence="3" id="KW-0004">4Fe-4S</keyword>
<dbReference type="SUPFAM" id="SSF54862">
    <property type="entry name" value="4Fe-4S ferredoxins"/>
    <property type="match status" value="1"/>
</dbReference>
<organism evidence="12 13">
    <name type="scientific">Olsenella profusa F0195</name>
    <dbReference type="NCBI Taxonomy" id="1125712"/>
    <lineage>
        <taxon>Bacteria</taxon>
        <taxon>Bacillati</taxon>
        <taxon>Actinomycetota</taxon>
        <taxon>Coriobacteriia</taxon>
        <taxon>Coriobacteriales</taxon>
        <taxon>Atopobiaceae</taxon>
        <taxon>Olsenella</taxon>
    </lineage>
</organism>
<dbReference type="Gene3D" id="3.20.20.70">
    <property type="entry name" value="Aldolase class I"/>
    <property type="match status" value="1"/>
</dbReference>
<dbReference type="SFLD" id="SFLDS00029">
    <property type="entry name" value="Radical_SAM"/>
    <property type="match status" value="1"/>
</dbReference>
<evidence type="ECO:0000256" key="3">
    <source>
        <dbReference type="ARBA" id="ARBA00022485"/>
    </source>
</evidence>
<dbReference type="GO" id="GO:0046872">
    <property type="term" value="F:metal ion binding"/>
    <property type="evidence" value="ECO:0007669"/>
    <property type="project" value="UniProtKB-KW"/>
</dbReference>
<feature type="domain" description="4Fe-4S ferredoxin-type" evidence="10">
    <location>
        <begin position="52"/>
        <end position="83"/>
    </location>
</feature>
<dbReference type="Proteomes" id="UP000016638">
    <property type="component" value="Unassembled WGS sequence"/>
</dbReference>
<dbReference type="EMBL" id="AWEZ01000059">
    <property type="protein sequence ID" value="ERL07483.1"/>
    <property type="molecule type" value="Genomic_DNA"/>
</dbReference>
<proteinExistence type="inferred from homology"/>
<dbReference type="PANTHER" id="PTHR30352:SF4">
    <property type="entry name" value="PYRUVATE FORMATE-LYASE 2-ACTIVATING ENZYME"/>
    <property type="match status" value="1"/>
</dbReference>
<dbReference type="OrthoDB" id="9782387at2"/>
<dbReference type="SUPFAM" id="SSF102114">
    <property type="entry name" value="Radical SAM enzymes"/>
    <property type="match status" value="1"/>
</dbReference>
<dbReference type="PIRSF" id="PIRSF000371">
    <property type="entry name" value="PFL_act_enz"/>
    <property type="match status" value="1"/>
</dbReference>
<dbReference type="STRING" id="1125712.HMPREF1316_2293"/>
<dbReference type="InterPro" id="IPR013785">
    <property type="entry name" value="Aldolase_TIM"/>
</dbReference>
<dbReference type="InterPro" id="IPR058240">
    <property type="entry name" value="rSAM_sf"/>
</dbReference>
<keyword evidence="8" id="KW-0411">Iron-sulfur</keyword>
<reference evidence="12 13" key="1">
    <citation type="submission" date="2013-08" db="EMBL/GenBank/DDBJ databases">
        <authorList>
            <person name="Durkin A.S."/>
            <person name="Haft D.R."/>
            <person name="McCorrison J."/>
            <person name="Torralba M."/>
            <person name="Gillis M."/>
            <person name="Haft D.H."/>
            <person name="Methe B."/>
            <person name="Sutton G."/>
            <person name="Nelson K.E."/>
        </authorList>
    </citation>
    <scope>NUCLEOTIDE SEQUENCE [LARGE SCALE GENOMIC DNA]</scope>
    <source>
        <strain evidence="12 13">F0195</strain>
    </source>
</reference>
<keyword evidence="6" id="KW-0560">Oxidoreductase</keyword>
<dbReference type="RefSeq" id="WP_021726529.1">
    <property type="nucleotide sequence ID" value="NZ_AWEZ01000059.1"/>
</dbReference>
<dbReference type="eggNOG" id="COG1180">
    <property type="taxonomic scope" value="Bacteria"/>
</dbReference>
<dbReference type="InterPro" id="IPR012839">
    <property type="entry name" value="Organic_radical_activase"/>
</dbReference>
<evidence type="ECO:0000259" key="10">
    <source>
        <dbReference type="PROSITE" id="PS51379"/>
    </source>
</evidence>
<dbReference type="InterPro" id="IPR017896">
    <property type="entry name" value="4Fe4S_Fe-S-bd"/>
</dbReference>
<dbReference type="SFLD" id="SFLDG01118">
    <property type="entry name" value="activating_enzymes__group_2"/>
    <property type="match status" value="1"/>
</dbReference>
<evidence type="ECO:0000256" key="5">
    <source>
        <dbReference type="ARBA" id="ARBA00022723"/>
    </source>
</evidence>
<dbReference type="AlphaFoldDB" id="U2TMU2"/>
<dbReference type="InterPro" id="IPR040074">
    <property type="entry name" value="BssD/PflA/YjjW"/>
</dbReference>
<dbReference type="PROSITE" id="PS51379">
    <property type="entry name" value="4FE4S_FER_2"/>
    <property type="match status" value="1"/>
</dbReference>
<comment type="cofactor">
    <cofactor evidence="1">
        <name>[4Fe-4S] cluster</name>
        <dbReference type="ChEBI" id="CHEBI:49883"/>
    </cofactor>
</comment>
<dbReference type="GO" id="GO:0051539">
    <property type="term" value="F:4 iron, 4 sulfur cluster binding"/>
    <property type="evidence" value="ECO:0007669"/>
    <property type="project" value="UniProtKB-KW"/>
</dbReference>
<dbReference type="Pfam" id="PF04055">
    <property type="entry name" value="Radical_SAM"/>
    <property type="match status" value="1"/>
</dbReference>
<keyword evidence="13" id="KW-1185">Reference proteome</keyword>
<dbReference type="PROSITE" id="PS01087">
    <property type="entry name" value="RADICAL_ACTIVATING"/>
    <property type="match status" value="1"/>
</dbReference>
<dbReference type="PATRIC" id="fig|1125712.3.peg.1641"/>
<feature type="domain" description="Radical SAM core" evidence="11">
    <location>
        <begin position="21"/>
        <end position="311"/>
    </location>
</feature>
<evidence type="ECO:0000256" key="6">
    <source>
        <dbReference type="ARBA" id="ARBA00023002"/>
    </source>
</evidence>
<dbReference type="InterPro" id="IPR007197">
    <property type="entry name" value="rSAM"/>
</dbReference>
<comment type="catalytic activity">
    <reaction evidence="9">
        <text>glycyl-[protein] + reduced [flavodoxin] + S-adenosyl-L-methionine = glycin-2-yl radical-[protein] + semiquinone [flavodoxin] + 5'-deoxyadenosine + L-methionine + H(+)</text>
        <dbReference type="Rhea" id="RHEA:61976"/>
        <dbReference type="Rhea" id="RHEA-COMP:10622"/>
        <dbReference type="Rhea" id="RHEA-COMP:14480"/>
        <dbReference type="Rhea" id="RHEA-COMP:15993"/>
        <dbReference type="Rhea" id="RHEA-COMP:15994"/>
        <dbReference type="ChEBI" id="CHEBI:15378"/>
        <dbReference type="ChEBI" id="CHEBI:17319"/>
        <dbReference type="ChEBI" id="CHEBI:29947"/>
        <dbReference type="ChEBI" id="CHEBI:32722"/>
        <dbReference type="ChEBI" id="CHEBI:57618"/>
        <dbReference type="ChEBI" id="CHEBI:57844"/>
        <dbReference type="ChEBI" id="CHEBI:59789"/>
        <dbReference type="ChEBI" id="CHEBI:140311"/>
    </reaction>
</comment>
<evidence type="ECO:0000256" key="9">
    <source>
        <dbReference type="ARBA" id="ARBA00047365"/>
    </source>
</evidence>
<dbReference type="PROSITE" id="PS51918">
    <property type="entry name" value="RADICAL_SAM"/>
    <property type="match status" value="1"/>
</dbReference>
<sequence length="314" mass="33583">MAHDGTDITATVLDIQKFSVNDGPGIRTTVFLKGCPLLCPWCSNPESQAREPQMEWNATACTGCGHCLGLLAPHGARASVRDGKRHVDVASVDATSALAAQAVRECPAGALSVSGERRSLEDVLAVCLQDVPFYAESGGGVTFSGGEALLWPGFVCALADRLHERGISTCIETTSYASWDTFRRVTKRMDLLLCDLKHWDDARHQEVVGAPLAPIVRNIARAIGRGADVLVRIPVIPGFNFDPTDPTTSAEGFSGRLHEVGATRVQLLPYHNLGVGKYALLERDYALSDAPALHPEDLAGLIAAFADHGIEAFT</sequence>
<accession>U2TMU2</accession>
<evidence type="ECO:0000256" key="8">
    <source>
        <dbReference type="ARBA" id="ARBA00023014"/>
    </source>
</evidence>
<keyword evidence="5" id="KW-0479">Metal-binding</keyword>
<comment type="caution">
    <text evidence="12">The sequence shown here is derived from an EMBL/GenBank/DDBJ whole genome shotgun (WGS) entry which is preliminary data.</text>
</comment>
<dbReference type="InterPro" id="IPR034457">
    <property type="entry name" value="Organic_radical-activating"/>
</dbReference>
<evidence type="ECO:0000256" key="1">
    <source>
        <dbReference type="ARBA" id="ARBA00001966"/>
    </source>
</evidence>
<name>U2TMU2_9ACTN</name>
<comment type="similarity">
    <text evidence="2">Belongs to the organic radical-activating enzymes family.</text>
</comment>
<keyword evidence="4" id="KW-0949">S-adenosyl-L-methionine</keyword>
<evidence type="ECO:0000256" key="7">
    <source>
        <dbReference type="ARBA" id="ARBA00023004"/>
    </source>
</evidence>